<keyword evidence="2 4" id="KW-1133">Transmembrane helix</keyword>
<feature type="transmembrane region" description="Helical" evidence="4">
    <location>
        <begin position="21"/>
        <end position="41"/>
    </location>
</feature>
<dbReference type="KEGG" id="lum:CNR27_12925"/>
<feature type="transmembrane region" description="Helical" evidence="4">
    <location>
        <begin position="312"/>
        <end position="340"/>
    </location>
</feature>
<feature type="transmembrane region" description="Helical" evidence="4">
    <location>
        <begin position="154"/>
        <end position="172"/>
    </location>
</feature>
<sequence length="439" mass="46795">MPPRRRSLPSTAFDLLNLRHGEAAPVLVAGLFFFCILSALMLLRPARDALGMESGLDSVRWLFVGTAVVTLLVNPAFGALVARLRRLHFIAATYAFFALSLVGFWALLAFAPDAVGARSGQVFYVWFSVFNLFVTMVSWALLADRFNSDQAKRLFALIAIGGTLGAIFGPWLASRLAGPLGTPALLLVAAGFLVTAIALAWLLVRIRSDRPDDALASPDGREPPRIGGSALAGIRAVFASRYLLGIAGYVVIMTVVATFLYFTRLQMVAAAESGLDARTGLLGSIDMWTQIAVLALQLTLTGQIIRRLGLAVALAMLPVAMALGFIGLALYGSFAVLILLEAANRAIQRGITRPARETLFTVVGREDKYKAKAFIDTFVYRAGDVIGAQTEGVLGRLGLALGGLVSVVVPLALVWAALGIWLGRAHQRAALEPVASGPH</sequence>
<feature type="transmembrane region" description="Helical" evidence="4">
    <location>
        <begin position="242"/>
        <end position="262"/>
    </location>
</feature>
<dbReference type="Proteomes" id="UP000218968">
    <property type="component" value="Chromosome"/>
</dbReference>
<feature type="transmembrane region" description="Helical" evidence="4">
    <location>
        <begin position="282"/>
        <end position="300"/>
    </location>
</feature>
<evidence type="ECO:0000256" key="1">
    <source>
        <dbReference type="ARBA" id="ARBA00022692"/>
    </source>
</evidence>
<dbReference type="RefSeq" id="WP_096299371.1">
    <property type="nucleotide sequence ID" value="NZ_CP023406.1"/>
</dbReference>
<dbReference type="AlphaFoldDB" id="A0A290XGM8"/>
<organism evidence="5 6">
    <name type="scientific">Luteimonas chenhongjianii</name>
    <dbReference type="NCBI Taxonomy" id="2006110"/>
    <lineage>
        <taxon>Bacteria</taxon>
        <taxon>Pseudomonadati</taxon>
        <taxon>Pseudomonadota</taxon>
        <taxon>Gammaproteobacteria</taxon>
        <taxon>Lysobacterales</taxon>
        <taxon>Lysobacteraceae</taxon>
        <taxon>Luteimonas</taxon>
    </lineage>
</organism>
<accession>A0A290XGM8</accession>
<evidence type="ECO:0000256" key="2">
    <source>
        <dbReference type="ARBA" id="ARBA00022989"/>
    </source>
</evidence>
<evidence type="ECO:0000256" key="4">
    <source>
        <dbReference type="SAM" id="Phobius"/>
    </source>
</evidence>
<keyword evidence="1 4" id="KW-0812">Transmembrane</keyword>
<dbReference type="SUPFAM" id="SSF103473">
    <property type="entry name" value="MFS general substrate transporter"/>
    <property type="match status" value="1"/>
</dbReference>
<dbReference type="EMBL" id="CP023406">
    <property type="protein sequence ID" value="ATD68221.1"/>
    <property type="molecule type" value="Genomic_DNA"/>
</dbReference>
<dbReference type="PANTHER" id="PTHR43596:SF1">
    <property type="entry name" value="ADP,ATP CARRIER PROTEIN"/>
    <property type="match status" value="1"/>
</dbReference>
<dbReference type="InterPro" id="IPR011701">
    <property type="entry name" value="MFS"/>
</dbReference>
<dbReference type="Gene3D" id="1.20.1250.20">
    <property type="entry name" value="MFS general substrate transporter like domains"/>
    <property type="match status" value="1"/>
</dbReference>
<evidence type="ECO:0000256" key="3">
    <source>
        <dbReference type="ARBA" id="ARBA00023136"/>
    </source>
</evidence>
<feature type="transmembrane region" description="Helical" evidence="4">
    <location>
        <begin position="184"/>
        <end position="204"/>
    </location>
</feature>
<reference evidence="6" key="1">
    <citation type="submission" date="2017-09" db="EMBL/GenBank/DDBJ databases">
        <title>Luteimonas liuhanmingii sp.nov., isolated from the intestinal contents of Tibetan Plateau Pika in Yushu, Qinghai Province, China.</title>
        <authorList>
            <person name="Gui Z."/>
        </authorList>
    </citation>
    <scope>NUCLEOTIDE SEQUENCE [LARGE SCALE GENOMIC DNA]</scope>
    <source>
        <strain evidence="6">100111</strain>
    </source>
</reference>
<dbReference type="InterPro" id="IPR036259">
    <property type="entry name" value="MFS_trans_sf"/>
</dbReference>
<feature type="transmembrane region" description="Helical" evidence="4">
    <location>
        <begin position="399"/>
        <end position="422"/>
    </location>
</feature>
<dbReference type="OrthoDB" id="199378at2"/>
<evidence type="ECO:0000313" key="6">
    <source>
        <dbReference type="Proteomes" id="UP000218968"/>
    </source>
</evidence>
<gene>
    <name evidence="5" type="ORF">CNR27_12925</name>
</gene>
<keyword evidence="3 4" id="KW-0472">Membrane</keyword>
<dbReference type="PANTHER" id="PTHR43596">
    <property type="entry name" value="ADP,ATP CARRIER PROTEIN"/>
    <property type="match status" value="1"/>
</dbReference>
<feature type="transmembrane region" description="Helical" evidence="4">
    <location>
        <begin position="89"/>
        <end position="111"/>
    </location>
</feature>
<evidence type="ECO:0000313" key="5">
    <source>
        <dbReference type="EMBL" id="ATD68221.1"/>
    </source>
</evidence>
<dbReference type="GO" id="GO:0022857">
    <property type="term" value="F:transmembrane transporter activity"/>
    <property type="evidence" value="ECO:0007669"/>
    <property type="project" value="InterPro"/>
</dbReference>
<dbReference type="Pfam" id="PF07690">
    <property type="entry name" value="MFS_1"/>
    <property type="match status" value="1"/>
</dbReference>
<proteinExistence type="predicted"/>
<keyword evidence="6" id="KW-1185">Reference proteome</keyword>
<feature type="transmembrane region" description="Helical" evidence="4">
    <location>
        <begin position="123"/>
        <end position="142"/>
    </location>
</feature>
<protein>
    <submittedName>
        <fullName evidence="5">MFS transporter</fullName>
    </submittedName>
</protein>
<feature type="transmembrane region" description="Helical" evidence="4">
    <location>
        <begin position="61"/>
        <end position="82"/>
    </location>
</feature>
<name>A0A290XGM8_9GAMM</name>